<comment type="caution">
    <text evidence="5">The sequence shown here is derived from an EMBL/GenBank/DDBJ whole genome shotgun (WGS) entry which is preliminary data.</text>
</comment>
<dbReference type="InterPro" id="IPR015202">
    <property type="entry name" value="GO-like_E_set"/>
</dbReference>
<dbReference type="Pfam" id="PF07250">
    <property type="entry name" value="Glyoxal_oxid_N"/>
    <property type="match status" value="1"/>
</dbReference>
<evidence type="ECO:0000256" key="2">
    <source>
        <dbReference type="SAM" id="SignalP"/>
    </source>
</evidence>
<dbReference type="Pfam" id="PF09118">
    <property type="entry name" value="GO-like_E_set"/>
    <property type="match status" value="1"/>
</dbReference>
<name>A0A8T0GA56_CERPU</name>
<dbReference type="Gene3D" id="2.60.40.10">
    <property type="entry name" value="Immunoglobulins"/>
    <property type="match status" value="1"/>
</dbReference>
<evidence type="ECO:0000259" key="4">
    <source>
        <dbReference type="Pfam" id="PF09118"/>
    </source>
</evidence>
<dbReference type="InterPro" id="IPR037293">
    <property type="entry name" value="Gal_Oxidase_central_sf"/>
</dbReference>
<dbReference type="InterPro" id="IPR014756">
    <property type="entry name" value="Ig_E-set"/>
</dbReference>
<feature type="signal peptide" evidence="2">
    <location>
        <begin position="1"/>
        <end position="32"/>
    </location>
</feature>
<evidence type="ECO:0000313" key="6">
    <source>
        <dbReference type="Proteomes" id="UP000822688"/>
    </source>
</evidence>
<keyword evidence="1 2" id="KW-0732">Signal</keyword>
<feature type="chain" id="PRO_5035937069" description="Galactose oxidase" evidence="2">
    <location>
        <begin position="33"/>
        <end position="595"/>
    </location>
</feature>
<dbReference type="InterPro" id="IPR009880">
    <property type="entry name" value="Glyoxal_oxidase_N"/>
</dbReference>
<dbReference type="EMBL" id="CM026432">
    <property type="protein sequence ID" value="KAG0556073.1"/>
    <property type="molecule type" value="Genomic_DNA"/>
</dbReference>
<reference evidence="5 6" key="1">
    <citation type="submission" date="2020-06" db="EMBL/GenBank/DDBJ databases">
        <title>WGS assembly of Ceratodon purpureus strain R40.</title>
        <authorList>
            <person name="Carey S.B."/>
            <person name="Jenkins J."/>
            <person name="Shu S."/>
            <person name="Lovell J.T."/>
            <person name="Sreedasyam A."/>
            <person name="Maumus F."/>
            <person name="Tiley G.P."/>
            <person name="Fernandez-Pozo N."/>
            <person name="Barry K."/>
            <person name="Chen C."/>
            <person name="Wang M."/>
            <person name="Lipzen A."/>
            <person name="Daum C."/>
            <person name="Saski C.A."/>
            <person name="Payton A.C."/>
            <person name="Mcbreen J.C."/>
            <person name="Conrad R.E."/>
            <person name="Kollar L.M."/>
            <person name="Olsson S."/>
            <person name="Huttunen S."/>
            <person name="Landis J.B."/>
            <person name="Wickett N.J."/>
            <person name="Johnson M.G."/>
            <person name="Rensing S.A."/>
            <person name="Grimwood J."/>
            <person name="Schmutz J."/>
            <person name="Mcdaniel S.F."/>
        </authorList>
    </citation>
    <scope>NUCLEOTIDE SEQUENCE [LARGE SCALE GENOMIC DNA]</scope>
    <source>
        <strain evidence="5 6">R40</strain>
    </source>
</reference>
<dbReference type="InterPro" id="IPR011043">
    <property type="entry name" value="Gal_Oxase/kelch_b-propeller"/>
</dbReference>
<evidence type="ECO:0000256" key="1">
    <source>
        <dbReference type="ARBA" id="ARBA00022729"/>
    </source>
</evidence>
<evidence type="ECO:0000313" key="5">
    <source>
        <dbReference type="EMBL" id="KAG0556073.1"/>
    </source>
</evidence>
<dbReference type="SUPFAM" id="SSF81296">
    <property type="entry name" value="E set domains"/>
    <property type="match status" value="1"/>
</dbReference>
<dbReference type="PANTHER" id="PTHR32208">
    <property type="entry name" value="SECRETED PROTEIN-RELATED"/>
    <property type="match status" value="1"/>
</dbReference>
<dbReference type="Proteomes" id="UP000822688">
    <property type="component" value="Chromosome 11"/>
</dbReference>
<keyword evidence="6" id="KW-1185">Reference proteome</keyword>
<dbReference type="Gene3D" id="2.130.10.80">
    <property type="entry name" value="Galactose oxidase/kelch, beta-propeller"/>
    <property type="match status" value="1"/>
</dbReference>
<dbReference type="AlphaFoldDB" id="A0A8T0GA56"/>
<evidence type="ECO:0008006" key="7">
    <source>
        <dbReference type="Google" id="ProtNLM"/>
    </source>
</evidence>
<dbReference type="InterPro" id="IPR013783">
    <property type="entry name" value="Ig-like_fold"/>
</dbReference>
<sequence>MGGVMDSRRWSSLVLVTLVLATLQSELPGAGAAVSLGTWRIVKENAGVSSMHAIVTPVEGSVVILDHTNSGPTNLTFPDGRCRVTTYDKILKNDCGAHSLVLDPETGALRPLMVWTDPFCSSGNIVADGSIQQTGGDFEGAKLTRSLSPDCYAVEPINKYCDWQENKVANSSTPLYLKWQRWYSTNVLLPDGRQIVFGGKNSKDTCEFTPPSATNQRARTMAFLTMTTDSLTCDTTTNPYCAVSKNGPNNWYPYAYLLPNDMIYLFANRDSIMYDYKKDVVVRNYPKIPGNPRNYPSGGSSVMLPLKWEDGYASAEVVICGGATNTSNAYALGSTSCGRMKVTDPAPEWIMEDMPIPRIMGEMVMLPDGSAIIINGAMAGFQGFKTATVPVLTPVLYSPDKALGLRFTLMKPSVIPRMYHSTANLLTDGSVMIAGSNTNQYYTFRKPANVVSKVFFPTELSVEAFLPPYNLLSLGGRPTITSVDRTVVKLGSLLQVVFNDRTSGPASADKFMFTMNSSPWSTHSYSQGQRMVTLKVSGRISSSYGVDANGTPTNFRQAALAIPRYSKILPPTYYMLWVVKNGNPSNKCTWIQITF</sequence>
<organism evidence="5 6">
    <name type="scientific">Ceratodon purpureus</name>
    <name type="common">Fire moss</name>
    <name type="synonym">Dicranum purpureum</name>
    <dbReference type="NCBI Taxonomy" id="3225"/>
    <lineage>
        <taxon>Eukaryota</taxon>
        <taxon>Viridiplantae</taxon>
        <taxon>Streptophyta</taxon>
        <taxon>Embryophyta</taxon>
        <taxon>Bryophyta</taxon>
        <taxon>Bryophytina</taxon>
        <taxon>Bryopsida</taxon>
        <taxon>Dicranidae</taxon>
        <taxon>Pseudoditrichales</taxon>
        <taxon>Ditrichaceae</taxon>
        <taxon>Ceratodon</taxon>
    </lineage>
</organism>
<dbReference type="CDD" id="cd02851">
    <property type="entry name" value="E_set_GO_C"/>
    <property type="match status" value="1"/>
</dbReference>
<feature type="domain" description="Glyoxal oxidase N-terminal" evidence="3">
    <location>
        <begin position="51"/>
        <end position="469"/>
    </location>
</feature>
<dbReference type="SUPFAM" id="SSF50965">
    <property type="entry name" value="Galactose oxidase, central domain"/>
    <property type="match status" value="1"/>
</dbReference>
<accession>A0A8T0GA56</accession>
<evidence type="ECO:0000259" key="3">
    <source>
        <dbReference type="Pfam" id="PF07250"/>
    </source>
</evidence>
<gene>
    <name evidence="5" type="ORF">KC19_11G023900</name>
</gene>
<proteinExistence type="predicted"/>
<protein>
    <recommendedName>
        <fullName evidence="7">Galactose oxidase</fullName>
    </recommendedName>
</protein>
<dbReference type="PANTHER" id="PTHR32208:SF98">
    <property type="entry name" value="GLYOXAL OXIDASE N-TERMINAL DOMAIN-CONTAINING PROTEIN"/>
    <property type="match status" value="1"/>
</dbReference>
<feature type="domain" description="Galactose oxidase-like Early set" evidence="4">
    <location>
        <begin position="477"/>
        <end position="593"/>
    </location>
</feature>